<dbReference type="OrthoDB" id="3552736at2759"/>
<evidence type="ECO:0000256" key="2">
    <source>
        <dbReference type="SAM" id="Phobius"/>
    </source>
</evidence>
<accession>A0A9X0AAT2</accession>
<gene>
    <name evidence="3" type="ORF">OCU04_012269</name>
</gene>
<comment type="caution">
    <text evidence="3">The sequence shown here is derived from an EMBL/GenBank/DDBJ whole genome shotgun (WGS) entry which is preliminary data.</text>
</comment>
<keyword evidence="4" id="KW-1185">Reference proteome</keyword>
<feature type="compositionally biased region" description="Polar residues" evidence="1">
    <location>
        <begin position="72"/>
        <end position="82"/>
    </location>
</feature>
<organism evidence="3 4">
    <name type="scientific">Sclerotinia nivalis</name>
    <dbReference type="NCBI Taxonomy" id="352851"/>
    <lineage>
        <taxon>Eukaryota</taxon>
        <taxon>Fungi</taxon>
        <taxon>Dikarya</taxon>
        <taxon>Ascomycota</taxon>
        <taxon>Pezizomycotina</taxon>
        <taxon>Leotiomycetes</taxon>
        <taxon>Helotiales</taxon>
        <taxon>Sclerotiniaceae</taxon>
        <taxon>Sclerotinia</taxon>
    </lineage>
</organism>
<name>A0A9X0AAT2_9HELO</name>
<evidence type="ECO:0000256" key="1">
    <source>
        <dbReference type="SAM" id="MobiDB-lite"/>
    </source>
</evidence>
<evidence type="ECO:0000313" key="4">
    <source>
        <dbReference type="Proteomes" id="UP001152300"/>
    </source>
</evidence>
<keyword evidence="2" id="KW-1133">Transmembrane helix</keyword>
<feature type="region of interest" description="Disordered" evidence="1">
    <location>
        <begin position="59"/>
        <end position="84"/>
    </location>
</feature>
<protein>
    <submittedName>
        <fullName evidence="3">Uncharacterized protein</fullName>
    </submittedName>
</protein>
<feature type="transmembrane region" description="Helical" evidence="2">
    <location>
        <begin position="25"/>
        <end position="49"/>
    </location>
</feature>
<sequence length="379" mass="43828">MDLKNLDRPLPFETSSSFQSTALNLAFTTFLLSNILAWFFMIIIQYILFKILHQHRQQNPPQNQHPYHKSPNRSYTSTSSQPYIRGPSTGETYLFIGGLWMIYEFVDAILTFSLDTIIYFVASRKTGLAYMEYRDNVYNMRYWAGGVECGMLGYGKLFVLEVITTWFLSQIFILVSDVLIPLCHELRRDHRIVVARMQSRVWELEQFVRMMDWKNYHDSEFILRDKEEERNGSGSGSGSENQEQIIELSRQRSESLENGDHERKLDWRLVIDEDALNEMKEMLGPPGGFGELGFSVARDRVCLGAVSRGSSFVVTFGLEGSEDRVREGCGRERKDSRDGKSGRDRKDGKDGRRGVEILRKAVVESEKDVRNYTEKKNQT</sequence>
<dbReference type="AlphaFoldDB" id="A0A9X0AAT2"/>
<dbReference type="EMBL" id="JAPEIS010000015">
    <property type="protein sequence ID" value="KAJ8059306.1"/>
    <property type="molecule type" value="Genomic_DNA"/>
</dbReference>
<keyword evidence="2" id="KW-0812">Transmembrane</keyword>
<feature type="region of interest" description="Disordered" evidence="1">
    <location>
        <begin position="324"/>
        <end position="354"/>
    </location>
</feature>
<feature type="transmembrane region" description="Helical" evidence="2">
    <location>
        <begin position="93"/>
        <end position="122"/>
    </location>
</feature>
<evidence type="ECO:0000313" key="3">
    <source>
        <dbReference type="EMBL" id="KAJ8059306.1"/>
    </source>
</evidence>
<feature type="compositionally biased region" description="Basic and acidic residues" evidence="1">
    <location>
        <begin position="249"/>
        <end position="259"/>
    </location>
</feature>
<feature type="region of interest" description="Disordered" evidence="1">
    <location>
        <begin position="227"/>
        <end position="259"/>
    </location>
</feature>
<dbReference type="Proteomes" id="UP001152300">
    <property type="component" value="Unassembled WGS sequence"/>
</dbReference>
<proteinExistence type="predicted"/>
<reference evidence="3" key="1">
    <citation type="submission" date="2022-11" db="EMBL/GenBank/DDBJ databases">
        <title>Genome Resource of Sclerotinia nivalis Strain SnTB1, a Plant Pathogen Isolated from American Ginseng.</title>
        <authorList>
            <person name="Fan S."/>
        </authorList>
    </citation>
    <scope>NUCLEOTIDE SEQUENCE</scope>
    <source>
        <strain evidence="3">SnTB1</strain>
    </source>
</reference>
<keyword evidence="2" id="KW-0472">Membrane</keyword>